<dbReference type="Proteomes" id="UP001057702">
    <property type="component" value="Unassembled WGS sequence"/>
</dbReference>
<evidence type="ECO:0000313" key="3">
    <source>
        <dbReference type="Proteomes" id="UP001057702"/>
    </source>
</evidence>
<reference evidence="2" key="1">
    <citation type="submission" date="2022-06" db="EMBL/GenBank/DDBJ databases">
        <title>Draft genome sequence of Streptomyces sp. RB6PN25 isolated from peat swamp forest in Thailand.</title>
        <authorList>
            <person name="Duangmal K."/>
            <person name="Klaysubun C."/>
        </authorList>
    </citation>
    <scope>NUCLEOTIDE SEQUENCE</scope>
    <source>
        <strain evidence="2">RB6PN25</strain>
    </source>
</reference>
<protein>
    <submittedName>
        <fullName evidence="2">Type A2 lantipeptide</fullName>
    </submittedName>
</protein>
<sequence>MRKDFTPEVETREIAESDLDNVSGGHHHAIHRLAHAIHHVESELAASSVSGGAGLQATGLIPGQAGFSGSAGS</sequence>
<feature type="region of interest" description="Disordered" evidence="1">
    <location>
        <begin position="1"/>
        <end position="26"/>
    </location>
</feature>
<name>A0ABT1PVP0_9ACTN</name>
<dbReference type="EMBL" id="JANFNG010000009">
    <property type="protein sequence ID" value="MCQ4081734.1"/>
    <property type="molecule type" value="Genomic_DNA"/>
</dbReference>
<dbReference type="RefSeq" id="WP_255920634.1">
    <property type="nucleotide sequence ID" value="NZ_JANFNG010000009.1"/>
</dbReference>
<feature type="compositionally biased region" description="Basic and acidic residues" evidence="1">
    <location>
        <begin position="1"/>
        <end position="15"/>
    </location>
</feature>
<proteinExistence type="predicted"/>
<keyword evidence="3" id="KW-1185">Reference proteome</keyword>
<evidence type="ECO:0000256" key="1">
    <source>
        <dbReference type="SAM" id="MobiDB-lite"/>
    </source>
</evidence>
<accession>A0ABT1PVP0</accession>
<gene>
    <name evidence="2" type="ORF">NGB36_14225</name>
</gene>
<organism evidence="2 3">
    <name type="scientific">Streptomyces humicola</name>
    <dbReference type="NCBI Taxonomy" id="2953240"/>
    <lineage>
        <taxon>Bacteria</taxon>
        <taxon>Bacillati</taxon>
        <taxon>Actinomycetota</taxon>
        <taxon>Actinomycetes</taxon>
        <taxon>Kitasatosporales</taxon>
        <taxon>Streptomycetaceae</taxon>
        <taxon>Streptomyces</taxon>
    </lineage>
</organism>
<evidence type="ECO:0000313" key="2">
    <source>
        <dbReference type="EMBL" id="MCQ4081734.1"/>
    </source>
</evidence>
<comment type="caution">
    <text evidence="2">The sequence shown here is derived from an EMBL/GenBank/DDBJ whole genome shotgun (WGS) entry which is preliminary data.</text>
</comment>